<gene>
    <name evidence="3" type="ORF">J2S57_005603</name>
</gene>
<feature type="compositionally biased region" description="Pro residues" evidence="1">
    <location>
        <begin position="88"/>
        <end position="99"/>
    </location>
</feature>
<keyword evidence="4" id="KW-1185">Reference proteome</keyword>
<keyword evidence="2" id="KW-0472">Membrane</keyword>
<organism evidence="3 4">
    <name type="scientific">Kineosporia succinea</name>
    <dbReference type="NCBI Taxonomy" id="84632"/>
    <lineage>
        <taxon>Bacteria</taxon>
        <taxon>Bacillati</taxon>
        <taxon>Actinomycetota</taxon>
        <taxon>Actinomycetes</taxon>
        <taxon>Kineosporiales</taxon>
        <taxon>Kineosporiaceae</taxon>
        <taxon>Kineosporia</taxon>
    </lineage>
</organism>
<protein>
    <submittedName>
        <fullName evidence="3">Uncharacterized protein</fullName>
    </submittedName>
</protein>
<comment type="caution">
    <text evidence="3">The sequence shown here is derived from an EMBL/GenBank/DDBJ whole genome shotgun (WGS) entry which is preliminary data.</text>
</comment>
<name>A0ABT9PAZ4_9ACTN</name>
<dbReference type="RefSeq" id="WP_307248466.1">
    <property type="nucleotide sequence ID" value="NZ_JAUSQZ010000001.1"/>
</dbReference>
<feature type="transmembrane region" description="Helical" evidence="2">
    <location>
        <begin position="6"/>
        <end position="27"/>
    </location>
</feature>
<dbReference type="Proteomes" id="UP001235712">
    <property type="component" value="Unassembled WGS sequence"/>
</dbReference>
<evidence type="ECO:0000256" key="2">
    <source>
        <dbReference type="SAM" id="Phobius"/>
    </source>
</evidence>
<accession>A0ABT9PAZ4</accession>
<evidence type="ECO:0000256" key="1">
    <source>
        <dbReference type="SAM" id="MobiDB-lite"/>
    </source>
</evidence>
<evidence type="ECO:0000313" key="3">
    <source>
        <dbReference type="EMBL" id="MDP9829854.1"/>
    </source>
</evidence>
<keyword evidence="2" id="KW-1133">Transmembrane helix</keyword>
<sequence length="99" mass="10997">MSSGAVLVAALIVVGLVATWWDVIQVLTSRRRRRMPPSLPPTHPARRPALTLEGALARQVMTRRITCDQYRRAMTTVAGRDAGRHPLDLPPDLRPPQVL</sequence>
<proteinExistence type="predicted"/>
<dbReference type="EMBL" id="JAUSQZ010000001">
    <property type="protein sequence ID" value="MDP9829854.1"/>
    <property type="molecule type" value="Genomic_DNA"/>
</dbReference>
<reference evidence="3 4" key="1">
    <citation type="submission" date="2023-07" db="EMBL/GenBank/DDBJ databases">
        <title>Sequencing the genomes of 1000 actinobacteria strains.</title>
        <authorList>
            <person name="Klenk H.-P."/>
        </authorList>
    </citation>
    <scope>NUCLEOTIDE SEQUENCE [LARGE SCALE GENOMIC DNA]</scope>
    <source>
        <strain evidence="3 4">DSM 44388</strain>
    </source>
</reference>
<evidence type="ECO:0000313" key="4">
    <source>
        <dbReference type="Proteomes" id="UP001235712"/>
    </source>
</evidence>
<feature type="region of interest" description="Disordered" evidence="1">
    <location>
        <begin position="79"/>
        <end position="99"/>
    </location>
</feature>
<keyword evidence="2" id="KW-0812">Transmembrane</keyword>